<evidence type="ECO:0000313" key="15">
    <source>
        <dbReference type="Proteomes" id="UP001222275"/>
    </source>
</evidence>
<evidence type="ECO:0000256" key="2">
    <source>
        <dbReference type="ARBA" id="ARBA00004050"/>
    </source>
</evidence>
<comment type="similarity">
    <text evidence="4">Belongs to the cytochrome b560 family.</text>
</comment>
<evidence type="ECO:0000256" key="4">
    <source>
        <dbReference type="ARBA" id="ARBA00007244"/>
    </source>
</evidence>
<comment type="subunit">
    <text evidence="12">Part of an enzyme complex containing four subunits: a flavoprotein, an iron-sulfur protein, plus two membrane-anchoring proteins, SdhC and SdhD. The complex can form homotrimers.</text>
</comment>
<comment type="subcellular location">
    <subcellularLocation>
        <location evidence="3">Membrane</location>
    </subcellularLocation>
</comment>
<dbReference type="RefSeq" id="WP_275595881.1">
    <property type="nucleotide sequence ID" value="NZ_CP102381.1"/>
</dbReference>
<dbReference type="InterPro" id="IPR034804">
    <property type="entry name" value="SQR/QFR_C/D"/>
</dbReference>
<comment type="function">
    <text evidence="2">Membrane-anchoring subunit of succinate dehydrogenase (SDH).</text>
</comment>
<evidence type="ECO:0000256" key="8">
    <source>
        <dbReference type="ARBA" id="ARBA00022723"/>
    </source>
</evidence>
<dbReference type="InterPro" id="IPR000701">
    <property type="entry name" value="SuccDH_FuR_B_TM-su"/>
</dbReference>
<dbReference type="NCBIfam" id="TIGR02970">
    <property type="entry name" value="succ_dehyd_cytB"/>
    <property type="match status" value="1"/>
</dbReference>
<dbReference type="EMBL" id="CP102381">
    <property type="protein sequence ID" value="WEJ63625.1"/>
    <property type="molecule type" value="Genomic_DNA"/>
</dbReference>
<evidence type="ECO:0000256" key="3">
    <source>
        <dbReference type="ARBA" id="ARBA00004370"/>
    </source>
</evidence>
<evidence type="ECO:0000256" key="1">
    <source>
        <dbReference type="ARBA" id="ARBA00001971"/>
    </source>
</evidence>
<evidence type="ECO:0000256" key="5">
    <source>
        <dbReference type="ARBA" id="ARBA00020076"/>
    </source>
</evidence>
<comment type="cofactor">
    <cofactor evidence="1">
        <name>heme</name>
        <dbReference type="ChEBI" id="CHEBI:30413"/>
    </cofactor>
</comment>
<feature type="transmembrane region" description="Helical" evidence="13">
    <location>
        <begin position="110"/>
        <end position="128"/>
    </location>
</feature>
<gene>
    <name evidence="14" type="primary">sdhC</name>
    <name evidence="14" type="ORF">NR989_05055</name>
</gene>
<evidence type="ECO:0000256" key="13">
    <source>
        <dbReference type="SAM" id="Phobius"/>
    </source>
</evidence>
<keyword evidence="15" id="KW-1185">Reference proteome</keyword>
<protein>
    <recommendedName>
        <fullName evidence="5">Succinate dehydrogenase cytochrome b556 subunit</fullName>
    </recommendedName>
</protein>
<keyword evidence="9 13" id="KW-1133">Transmembrane helix</keyword>
<keyword evidence="7 13" id="KW-0812">Transmembrane</keyword>
<evidence type="ECO:0000256" key="6">
    <source>
        <dbReference type="ARBA" id="ARBA00022617"/>
    </source>
</evidence>
<evidence type="ECO:0000313" key="14">
    <source>
        <dbReference type="EMBL" id="WEJ63625.1"/>
    </source>
</evidence>
<dbReference type="PIRSF" id="PIRSF000178">
    <property type="entry name" value="SDH_cyt_b560"/>
    <property type="match status" value="1"/>
</dbReference>
<name>A0ABY8CC95_9GAMM</name>
<evidence type="ECO:0000256" key="9">
    <source>
        <dbReference type="ARBA" id="ARBA00022989"/>
    </source>
</evidence>
<evidence type="ECO:0000256" key="10">
    <source>
        <dbReference type="ARBA" id="ARBA00023004"/>
    </source>
</evidence>
<accession>A0ABY8CC95</accession>
<organism evidence="14 15">
    <name type="scientific">Thiomicrorhabdus lithotrophica</name>
    <dbReference type="NCBI Taxonomy" id="2949997"/>
    <lineage>
        <taxon>Bacteria</taxon>
        <taxon>Pseudomonadati</taxon>
        <taxon>Pseudomonadota</taxon>
        <taxon>Gammaproteobacteria</taxon>
        <taxon>Thiotrichales</taxon>
        <taxon>Piscirickettsiaceae</taxon>
        <taxon>Thiomicrorhabdus</taxon>
    </lineage>
</organism>
<keyword evidence="10" id="KW-0408">Iron</keyword>
<evidence type="ECO:0000256" key="12">
    <source>
        <dbReference type="ARBA" id="ARBA00025912"/>
    </source>
</evidence>
<sequence length="129" mass="14784">MYTHPGNRPRFLSLMAIKFPLNAKLSAMHRITGLILTVSLLGYLALVHLIIIHPTVSLTSIHDHCIVNCLNSVFWSALTFHWLSGLRHLLAEHFTEPNTYQIINSSKVSYLLLITWLIISLSIIYQAWY</sequence>
<feature type="transmembrane region" description="Helical" evidence="13">
    <location>
        <begin position="31"/>
        <end position="52"/>
    </location>
</feature>
<keyword evidence="8" id="KW-0479">Metal-binding</keyword>
<dbReference type="Proteomes" id="UP001222275">
    <property type="component" value="Chromosome"/>
</dbReference>
<evidence type="ECO:0000256" key="11">
    <source>
        <dbReference type="ARBA" id="ARBA00023136"/>
    </source>
</evidence>
<dbReference type="Pfam" id="PF01127">
    <property type="entry name" value="Sdh_cyt"/>
    <property type="match status" value="1"/>
</dbReference>
<keyword evidence="6" id="KW-0349">Heme</keyword>
<reference evidence="14 15" key="1">
    <citation type="submission" date="2022-06" db="EMBL/GenBank/DDBJ databases">
        <title>Thiomicrohabdus sp. nov, an obligately chemolithoautotrophic, sulfur-oxidizing bacterium isolated from beach of Guanyin Mountain. Amoy.</title>
        <authorList>
            <person name="Zhu H."/>
        </authorList>
    </citation>
    <scope>NUCLEOTIDE SEQUENCE [LARGE SCALE GENOMIC DNA]</scope>
    <source>
        <strain evidence="14 15">XGS-01</strain>
    </source>
</reference>
<keyword evidence="11 13" id="KW-0472">Membrane</keyword>
<dbReference type="SUPFAM" id="SSF81343">
    <property type="entry name" value="Fumarate reductase respiratory complex transmembrane subunits"/>
    <property type="match status" value="1"/>
</dbReference>
<proteinExistence type="inferred from homology"/>
<feature type="transmembrane region" description="Helical" evidence="13">
    <location>
        <begin position="72"/>
        <end position="90"/>
    </location>
</feature>
<evidence type="ECO:0000256" key="7">
    <source>
        <dbReference type="ARBA" id="ARBA00022692"/>
    </source>
</evidence>
<dbReference type="InterPro" id="IPR014314">
    <property type="entry name" value="Succ_DH_cytb556"/>
</dbReference>
<dbReference type="Gene3D" id="1.20.1300.10">
    <property type="entry name" value="Fumarate reductase/succinate dehydrogenase, transmembrane subunit"/>
    <property type="match status" value="1"/>
</dbReference>